<evidence type="ECO:0000313" key="3">
    <source>
        <dbReference type="Proteomes" id="UP000230821"/>
    </source>
</evidence>
<evidence type="ECO:0000313" key="2">
    <source>
        <dbReference type="EMBL" id="PIE32626.1"/>
    </source>
</evidence>
<dbReference type="SUPFAM" id="SSF55785">
    <property type="entry name" value="PYP-like sensor domain (PAS domain)"/>
    <property type="match status" value="1"/>
</dbReference>
<evidence type="ECO:0000256" key="1">
    <source>
        <dbReference type="SAM" id="Coils"/>
    </source>
</evidence>
<accession>A0A2G6KA87</accession>
<dbReference type="AlphaFoldDB" id="A0A2G6KA87"/>
<keyword evidence="1" id="KW-0175">Coiled coil</keyword>
<gene>
    <name evidence="2" type="ORF">CSA56_14635</name>
</gene>
<reference evidence="2 3" key="1">
    <citation type="submission" date="2017-10" db="EMBL/GenBank/DDBJ databases">
        <title>Novel microbial diversity and functional potential in the marine mammal oral microbiome.</title>
        <authorList>
            <person name="Dudek N.K."/>
            <person name="Sun C.L."/>
            <person name="Burstein D."/>
            <person name="Kantor R.S."/>
            <person name="Aliaga Goltsman D.S."/>
            <person name="Bik E.M."/>
            <person name="Thomas B.C."/>
            <person name="Banfield J.F."/>
            <person name="Relman D.A."/>
        </authorList>
    </citation>
    <scope>NUCLEOTIDE SEQUENCE [LARGE SCALE GENOMIC DNA]</scope>
    <source>
        <strain evidence="2">DOLJORAL78_47_16</strain>
    </source>
</reference>
<proteinExistence type="predicted"/>
<evidence type="ECO:0008006" key="4">
    <source>
        <dbReference type="Google" id="ProtNLM"/>
    </source>
</evidence>
<sequence length="91" mass="10445">MSCCYYPLPVEFMKHTTEIPPKAKLLLVDEKEDLERKMQSLQVEIIKHQQVKETLLRSRSVLEPAPDPVVVYDVAGIIAYTNPADFRMVLS</sequence>
<dbReference type="Proteomes" id="UP000230821">
    <property type="component" value="Unassembled WGS sequence"/>
</dbReference>
<name>A0A2G6KA87_9BACT</name>
<protein>
    <recommendedName>
        <fullName evidence="4">PAS domain-containing protein</fullName>
    </recommendedName>
</protein>
<comment type="caution">
    <text evidence="2">The sequence shown here is derived from an EMBL/GenBank/DDBJ whole genome shotgun (WGS) entry which is preliminary data.</text>
</comment>
<dbReference type="InterPro" id="IPR035965">
    <property type="entry name" value="PAS-like_dom_sf"/>
</dbReference>
<organism evidence="2 3">
    <name type="scientific">candidate division KSB3 bacterium</name>
    <dbReference type="NCBI Taxonomy" id="2044937"/>
    <lineage>
        <taxon>Bacteria</taxon>
        <taxon>candidate division KSB3</taxon>
    </lineage>
</organism>
<dbReference type="EMBL" id="PDSK01000110">
    <property type="protein sequence ID" value="PIE32626.1"/>
    <property type="molecule type" value="Genomic_DNA"/>
</dbReference>
<feature type="coiled-coil region" evidence="1">
    <location>
        <begin position="24"/>
        <end position="51"/>
    </location>
</feature>